<reference evidence="3" key="2">
    <citation type="submission" date="2019-10" db="EMBL/GenBank/DDBJ databases">
        <authorList>
            <consortium name="NCBI Genome Project"/>
        </authorList>
    </citation>
    <scope>NUCLEOTIDE SEQUENCE</scope>
    <source>
        <strain evidence="3">NI907</strain>
    </source>
</reference>
<organism evidence="2 3">
    <name type="scientific">Pyricularia grisea</name>
    <name type="common">Crabgrass-specific blast fungus</name>
    <name type="synonym">Magnaporthe grisea</name>
    <dbReference type="NCBI Taxonomy" id="148305"/>
    <lineage>
        <taxon>Eukaryota</taxon>
        <taxon>Fungi</taxon>
        <taxon>Dikarya</taxon>
        <taxon>Ascomycota</taxon>
        <taxon>Pezizomycotina</taxon>
        <taxon>Sordariomycetes</taxon>
        <taxon>Sordariomycetidae</taxon>
        <taxon>Magnaporthales</taxon>
        <taxon>Pyriculariaceae</taxon>
        <taxon>Pyricularia</taxon>
    </lineage>
</organism>
<feature type="compositionally biased region" description="Low complexity" evidence="1">
    <location>
        <begin position="24"/>
        <end position="35"/>
    </location>
</feature>
<dbReference type="AlphaFoldDB" id="A0A6P8B3U9"/>
<protein>
    <submittedName>
        <fullName evidence="3">Uncharacterized protein</fullName>
    </submittedName>
</protein>
<evidence type="ECO:0000256" key="1">
    <source>
        <dbReference type="SAM" id="MobiDB-lite"/>
    </source>
</evidence>
<dbReference type="GeneID" id="41962197"/>
<dbReference type="Proteomes" id="UP000515153">
    <property type="component" value="Unplaced"/>
</dbReference>
<evidence type="ECO:0000313" key="3">
    <source>
        <dbReference type="RefSeq" id="XP_030981699.1"/>
    </source>
</evidence>
<proteinExistence type="predicted"/>
<reference evidence="3" key="1">
    <citation type="journal article" date="2019" name="Mol. Biol. Evol.">
        <title>Blast fungal genomes show frequent chromosomal changes, gene gains and losses, and effector gene turnover.</title>
        <authorList>
            <person name="Gomez Luciano L.B."/>
            <person name="Jason Tsai I."/>
            <person name="Chuma I."/>
            <person name="Tosa Y."/>
            <person name="Chen Y.H."/>
            <person name="Li J.Y."/>
            <person name="Li M.Y."/>
            <person name="Jade Lu M.Y."/>
            <person name="Nakayashiki H."/>
            <person name="Li W.H."/>
        </authorList>
    </citation>
    <scope>NUCLEOTIDE SEQUENCE</scope>
    <source>
        <strain evidence="3">NI907</strain>
    </source>
</reference>
<dbReference type="KEGG" id="pgri:PgNI_07273"/>
<feature type="compositionally biased region" description="Polar residues" evidence="1">
    <location>
        <begin position="74"/>
        <end position="87"/>
    </location>
</feature>
<keyword evidence="2" id="KW-1185">Reference proteome</keyword>
<name>A0A6P8B3U9_PYRGI</name>
<sequence>MSNPNSNTPSIPVDHPGGSAPELSNTSRGSGDSSSYAIDRWFNEPKEDAPFDTIGMVQTGPSQSAVTGAGGGTHSSADATDGSSRKA</sequence>
<evidence type="ECO:0000313" key="2">
    <source>
        <dbReference type="Proteomes" id="UP000515153"/>
    </source>
</evidence>
<reference evidence="3" key="3">
    <citation type="submission" date="2025-08" db="UniProtKB">
        <authorList>
            <consortium name="RefSeq"/>
        </authorList>
    </citation>
    <scope>IDENTIFICATION</scope>
    <source>
        <strain evidence="3">NI907</strain>
    </source>
</reference>
<accession>A0A6P8B3U9</accession>
<feature type="compositionally biased region" description="Polar residues" evidence="1">
    <location>
        <begin position="1"/>
        <end position="10"/>
    </location>
</feature>
<gene>
    <name evidence="3" type="ORF">PgNI_07273</name>
</gene>
<dbReference type="RefSeq" id="XP_030981699.1">
    <property type="nucleotide sequence ID" value="XM_031127288.1"/>
</dbReference>
<feature type="region of interest" description="Disordered" evidence="1">
    <location>
        <begin position="1"/>
        <end position="87"/>
    </location>
</feature>